<evidence type="ECO:0000256" key="3">
    <source>
        <dbReference type="ARBA" id="ARBA00022857"/>
    </source>
</evidence>
<dbReference type="InterPro" id="IPR046346">
    <property type="entry name" value="Aminoacid_DH-like_N_sf"/>
</dbReference>
<dbReference type="HAMAP" id="MF_00222">
    <property type="entry name" value="Shikimate_DH_AroE"/>
    <property type="match status" value="1"/>
</dbReference>
<feature type="binding site" evidence="6">
    <location>
        <position position="255"/>
    </location>
    <ligand>
        <name>shikimate</name>
        <dbReference type="ChEBI" id="CHEBI:36208"/>
    </ligand>
</feature>
<feature type="binding site" evidence="6">
    <location>
        <position position="66"/>
    </location>
    <ligand>
        <name>shikimate</name>
        <dbReference type="ChEBI" id="CHEBI:36208"/>
    </ligand>
</feature>
<evidence type="ECO:0000256" key="2">
    <source>
        <dbReference type="ARBA" id="ARBA00022605"/>
    </source>
</evidence>
<dbReference type="Proteomes" id="UP000062768">
    <property type="component" value="Chromosome I"/>
</dbReference>
<feature type="binding site" evidence="6">
    <location>
        <position position="106"/>
    </location>
    <ligand>
        <name>shikimate</name>
        <dbReference type="ChEBI" id="CHEBI:36208"/>
    </ligand>
</feature>
<dbReference type="KEGG" id="mfi:DSM1535_0566"/>
<dbReference type="GO" id="GO:0019632">
    <property type="term" value="P:shikimate metabolic process"/>
    <property type="evidence" value="ECO:0007669"/>
    <property type="project" value="InterPro"/>
</dbReference>
<organism evidence="10">
    <name type="scientific">Methanobacterium formicicum</name>
    <dbReference type="NCBI Taxonomy" id="2162"/>
    <lineage>
        <taxon>Archaea</taxon>
        <taxon>Methanobacteriati</taxon>
        <taxon>Methanobacteriota</taxon>
        <taxon>Methanomada group</taxon>
        <taxon>Methanobacteria</taxon>
        <taxon>Methanobacteriales</taxon>
        <taxon>Methanobacteriaceae</taxon>
        <taxon>Methanobacterium</taxon>
    </lineage>
</organism>
<dbReference type="EMBL" id="LN734822">
    <property type="protein sequence ID" value="CEL25259.1"/>
    <property type="molecule type" value="Genomic_DNA"/>
</dbReference>
<dbReference type="Pfam" id="PF01488">
    <property type="entry name" value="Shikimate_DH"/>
    <property type="match status" value="1"/>
</dbReference>
<dbReference type="UniPathway" id="UPA00053">
    <property type="reaction ID" value="UER00087"/>
</dbReference>
<dbReference type="SUPFAM" id="SSF53223">
    <property type="entry name" value="Aminoacid dehydrogenase-like, N-terminal domain"/>
    <property type="match status" value="1"/>
</dbReference>
<keyword evidence="3 6" id="KW-0521">NADP</keyword>
<name>A0A090I742_METFO</name>
<dbReference type="NCBIfam" id="NF001319">
    <property type="entry name" value="PRK00258.3-3"/>
    <property type="match status" value="1"/>
</dbReference>
<dbReference type="Pfam" id="PF18317">
    <property type="entry name" value="SDH_C"/>
    <property type="match status" value="1"/>
</dbReference>
<feature type="domain" description="SDH C-terminal" evidence="9">
    <location>
        <begin position="248"/>
        <end position="278"/>
    </location>
</feature>
<dbReference type="SUPFAM" id="SSF51735">
    <property type="entry name" value="NAD(P)-binding Rossmann-fold domains"/>
    <property type="match status" value="1"/>
</dbReference>
<dbReference type="NCBIfam" id="NF001314">
    <property type="entry name" value="PRK00258.2-2"/>
    <property type="match status" value="1"/>
</dbReference>
<evidence type="ECO:0000313" key="11">
    <source>
        <dbReference type="EMBL" id="CEL25259.1"/>
    </source>
</evidence>
<proteinExistence type="inferred from homology"/>
<evidence type="ECO:0000259" key="8">
    <source>
        <dbReference type="Pfam" id="PF08501"/>
    </source>
</evidence>
<dbReference type="FunFam" id="3.40.50.720:FF:000086">
    <property type="entry name" value="Quinate/shikimate dehydrogenase"/>
    <property type="match status" value="1"/>
</dbReference>
<feature type="binding site" evidence="6">
    <location>
        <position position="82"/>
    </location>
    <ligand>
        <name>NADP(+)</name>
        <dbReference type="ChEBI" id="CHEBI:58349"/>
    </ligand>
</feature>
<dbReference type="Pfam" id="PF08501">
    <property type="entry name" value="Shikimate_dh_N"/>
    <property type="match status" value="1"/>
</dbReference>
<evidence type="ECO:0000256" key="1">
    <source>
        <dbReference type="ARBA" id="ARBA00012962"/>
    </source>
</evidence>
<dbReference type="InterPro" id="IPR036291">
    <property type="entry name" value="NAD(P)-bd_dom_sf"/>
</dbReference>
<keyword evidence="5 6" id="KW-0057">Aromatic amino acid biosynthesis</keyword>
<feature type="binding site" evidence="6">
    <location>
        <position position="248"/>
    </location>
    <ligand>
        <name>NADP(+)</name>
        <dbReference type="ChEBI" id="CHEBI:58349"/>
    </ligand>
</feature>
<reference evidence="11" key="2">
    <citation type="submission" date="2014-09" db="EMBL/GenBank/DDBJ databases">
        <authorList>
            <person name="Bishop-Lilly K.A."/>
            <person name="Broomall S.M."/>
            <person name="Chain P.S."/>
            <person name="Chertkov O."/>
            <person name="Coyne S.R."/>
            <person name="Daligault H.E."/>
            <person name="Davenport K.W."/>
            <person name="Erkkila T."/>
            <person name="Frey K.G."/>
            <person name="Gibbons H.S."/>
            <person name="Gu W."/>
            <person name="Jaissle J."/>
            <person name="Johnson S.L."/>
            <person name="Koroleva G.I."/>
            <person name="Ladner J.T."/>
            <person name="Lo C.-C."/>
            <person name="Minogue T.D."/>
            <person name="Munk C."/>
            <person name="Palacios G.F."/>
            <person name="Redden C.L."/>
            <person name="Rosenzweig C.N."/>
            <person name="Scholz M.B."/>
            <person name="Teshima H."/>
            <person name="Xu Y."/>
        </authorList>
    </citation>
    <scope>NUCLEOTIDE SEQUENCE</scope>
    <source>
        <strain evidence="11">Mb9</strain>
    </source>
</reference>
<gene>
    <name evidence="6 10" type="primary">aroE</name>
    <name evidence="10" type="ORF">DSM1535_0566</name>
    <name evidence="11" type="ORF">MB9_1624</name>
</gene>
<dbReference type="InterPro" id="IPR022893">
    <property type="entry name" value="Shikimate_DH_fam"/>
</dbReference>
<dbReference type="CDD" id="cd01065">
    <property type="entry name" value="NAD_bind_Shikimate_DH"/>
    <property type="match status" value="1"/>
</dbReference>
<dbReference type="InterPro" id="IPR041121">
    <property type="entry name" value="SDH_C"/>
</dbReference>
<dbReference type="PATRIC" id="fig|2162.10.peg.1692"/>
<evidence type="ECO:0000259" key="9">
    <source>
        <dbReference type="Pfam" id="PF18317"/>
    </source>
</evidence>
<dbReference type="Gene3D" id="3.40.50.720">
    <property type="entry name" value="NAD(P)-binding Rossmann-like Domain"/>
    <property type="match status" value="1"/>
</dbReference>
<keyword evidence="12" id="KW-1185">Reference proteome</keyword>
<dbReference type="OrthoDB" id="8744at2157"/>
<evidence type="ECO:0000313" key="10">
    <source>
        <dbReference type="EMBL" id="CEA12927.1"/>
    </source>
</evidence>
<comment type="similarity">
    <text evidence="6">Belongs to the shikimate dehydrogenase family.</text>
</comment>
<evidence type="ECO:0000259" key="7">
    <source>
        <dbReference type="Pfam" id="PF01488"/>
    </source>
</evidence>
<comment type="pathway">
    <text evidence="6">Metabolic intermediate biosynthesis; chorismate biosynthesis; chorismate from D-erythrose 4-phosphate and phosphoenolpyruvate: step 4/7.</text>
</comment>
<dbReference type="GO" id="GO:0009073">
    <property type="term" value="P:aromatic amino acid family biosynthetic process"/>
    <property type="evidence" value="ECO:0007669"/>
    <property type="project" value="UniProtKB-KW"/>
</dbReference>
<feature type="domain" description="Shikimate dehydrogenase substrate binding N-terminal" evidence="8">
    <location>
        <begin position="11"/>
        <end position="93"/>
    </location>
</feature>
<feature type="binding site" evidence="6">
    <location>
        <begin position="19"/>
        <end position="21"/>
    </location>
    <ligand>
        <name>shikimate</name>
        <dbReference type="ChEBI" id="CHEBI:36208"/>
    </ligand>
</feature>
<dbReference type="NCBIfam" id="TIGR00507">
    <property type="entry name" value="aroE"/>
    <property type="match status" value="1"/>
</dbReference>
<dbReference type="GO" id="GO:0050661">
    <property type="term" value="F:NADP binding"/>
    <property type="evidence" value="ECO:0007669"/>
    <property type="project" value="InterPro"/>
</dbReference>
<dbReference type="GO" id="GO:0009423">
    <property type="term" value="P:chorismate biosynthetic process"/>
    <property type="evidence" value="ECO:0007669"/>
    <property type="project" value="UniProtKB-UniRule"/>
</dbReference>
<dbReference type="GO" id="GO:0004764">
    <property type="term" value="F:shikimate 3-dehydrogenase (NADP+) activity"/>
    <property type="evidence" value="ECO:0007669"/>
    <property type="project" value="UniProtKB-UniRule"/>
</dbReference>
<dbReference type="InterPro" id="IPR011342">
    <property type="entry name" value="Shikimate_DH"/>
</dbReference>
<comment type="subunit">
    <text evidence="6">Homodimer.</text>
</comment>
<dbReference type="GeneID" id="26739863"/>
<feature type="binding site" evidence="6">
    <location>
        <position position="225"/>
    </location>
    <ligand>
        <name>NADP(+)</name>
        <dbReference type="ChEBI" id="CHEBI:58349"/>
    </ligand>
</feature>
<feature type="active site" description="Proton acceptor" evidence="6">
    <location>
        <position position="70"/>
    </location>
</feature>
<feature type="binding site" evidence="6">
    <location>
        <begin position="129"/>
        <end position="133"/>
    </location>
    <ligand>
        <name>NADP(+)</name>
        <dbReference type="ChEBI" id="CHEBI:58349"/>
    </ligand>
</feature>
<sequence>MITGKTTVVGIMGDPVEHSLSPPMHNAAFQELKLDYVYVPFHVKRGNLARAMEGARKMGIMGLNLTLPHKIEVIDYLDELDEAAELIGAVNTVKFTENNAVGYNTDGVGAVKAIEETTPVKGKKIIIIGAGGAARAIAFQLLLSGVGEVLIANRTREKACNLRNDLKKTFNNSLGCLGLDDELEMELKDTDVLINTTPVGMHPHQDDEPVVTSDMMHPDLVVNDIVYNPLETGLLREADKVGAQTVHGTKMLIYQGIEAFRIWTGITPPFEVFETALMRELGY</sequence>
<dbReference type="Gene3D" id="3.40.50.10860">
    <property type="entry name" value="Leucine Dehydrogenase, chain A, domain 1"/>
    <property type="match status" value="1"/>
</dbReference>
<dbReference type="PANTHER" id="PTHR21089">
    <property type="entry name" value="SHIKIMATE DEHYDROGENASE"/>
    <property type="match status" value="1"/>
</dbReference>
<evidence type="ECO:0000256" key="6">
    <source>
        <dbReference type="HAMAP-Rule" id="MF_00222"/>
    </source>
</evidence>
<dbReference type="EMBL" id="LN515531">
    <property type="protein sequence ID" value="CEA12927.1"/>
    <property type="molecule type" value="Genomic_DNA"/>
</dbReference>
<keyword evidence="4 6" id="KW-0560">Oxidoreductase</keyword>
<feature type="binding site" evidence="6">
    <location>
        <position position="227"/>
    </location>
    <ligand>
        <name>shikimate</name>
        <dbReference type="ChEBI" id="CHEBI:36208"/>
    </ligand>
</feature>
<accession>A0A090I742</accession>
<evidence type="ECO:0000256" key="5">
    <source>
        <dbReference type="ARBA" id="ARBA00023141"/>
    </source>
</evidence>
<evidence type="ECO:0000313" key="12">
    <source>
        <dbReference type="Proteomes" id="UP000062768"/>
    </source>
</evidence>
<feature type="binding site" evidence="6">
    <location>
        <position position="91"/>
    </location>
    <ligand>
        <name>shikimate</name>
        <dbReference type="ChEBI" id="CHEBI:36208"/>
    </ligand>
</feature>
<feature type="domain" description="Quinate/shikimate 5-dehydrogenase/glutamyl-tRNA reductase" evidence="7">
    <location>
        <begin position="118"/>
        <end position="197"/>
    </location>
</feature>
<reference evidence="10" key="1">
    <citation type="submission" date="2014-08" db="EMBL/GenBank/DDBJ databases">
        <authorList>
            <person name="Wibberg D."/>
        </authorList>
    </citation>
    <scope>NUCLEOTIDE SEQUENCE</scope>
</reference>
<evidence type="ECO:0000256" key="4">
    <source>
        <dbReference type="ARBA" id="ARBA00023002"/>
    </source>
</evidence>
<keyword evidence="2 6" id="KW-0028">Amino-acid biosynthesis</keyword>
<dbReference type="RefSeq" id="WP_048072204.1">
    <property type="nucleotide sequence ID" value="NZ_CP006933.1"/>
</dbReference>
<dbReference type="AlphaFoldDB" id="A0A090I742"/>
<comment type="catalytic activity">
    <reaction evidence="6">
        <text>shikimate + NADP(+) = 3-dehydroshikimate + NADPH + H(+)</text>
        <dbReference type="Rhea" id="RHEA:17737"/>
        <dbReference type="ChEBI" id="CHEBI:15378"/>
        <dbReference type="ChEBI" id="CHEBI:16630"/>
        <dbReference type="ChEBI" id="CHEBI:36208"/>
        <dbReference type="ChEBI" id="CHEBI:57783"/>
        <dbReference type="ChEBI" id="CHEBI:58349"/>
        <dbReference type="EC" id="1.1.1.25"/>
    </reaction>
</comment>
<dbReference type="EC" id="1.1.1.25" evidence="1 6"/>
<feature type="binding site" evidence="6">
    <location>
        <begin position="153"/>
        <end position="158"/>
    </location>
    <ligand>
        <name>NADP(+)</name>
        <dbReference type="ChEBI" id="CHEBI:58349"/>
    </ligand>
</feature>
<dbReference type="PANTHER" id="PTHR21089:SF1">
    <property type="entry name" value="BIFUNCTIONAL 3-DEHYDROQUINATE DEHYDRATASE_SHIKIMATE DEHYDROGENASE, CHLOROPLASTIC"/>
    <property type="match status" value="1"/>
</dbReference>
<dbReference type="GO" id="GO:0008652">
    <property type="term" value="P:amino acid biosynthetic process"/>
    <property type="evidence" value="ECO:0007669"/>
    <property type="project" value="UniProtKB-KW"/>
</dbReference>
<protein>
    <recommendedName>
        <fullName evidence="1 6">Shikimate dehydrogenase (NADP(+))</fullName>
        <shortName evidence="6">SDH</shortName>
        <ecNumber evidence="1 6">1.1.1.25</ecNumber>
    </recommendedName>
</protein>
<comment type="function">
    <text evidence="6">Involved in the biosynthesis of the chorismate, which leads to the biosynthesis of aromatic amino acids. Catalyzes the reversible NADPH linked reduction of 3-dehydroshikimate (DHSA) to yield shikimate (SA).</text>
</comment>
<dbReference type="InterPro" id="IPR013708">
    <property type="entry name" value="Shikimate_DH-bd_N"/>
</dbReference>
<dbReference type="InterPro" id="IPR006151">
    <property type="entry name" value="Shikm_DH/Glu-tRNA_Rdtase"/>
</dbReference>